<reference evidence="1 2" key="1">
    <citation type="journal article" date="2023" name="bioRxiv">
        <title>High-quality genome assemblies of four members of thePodospora anserinaspecies complex.</title>
        <authorList>
            <person name="Ament-Velasquez S.L."/>
            <person name="Vogan A.A."/>
            <person name="Wallerman O."/>
            <person name="Hartmann F."/>
            <person name="Gautier V."/>
            <person name="Silar P."/>
            <person name="Giraud T."/>
            <person name="Johannesson H."/>
        </authorList>
    </citation>
    <scope>NUCLEOTIDE SEQUENCE [LARGE SCALE GENOMIC DNA]</scope>
    <source>
        <strain evidence="1 2">CBS 415.72m</strain>
    </source>
</reference>
<sequence length="407" mass="46366">MATFHNPNVVPDNSLLCQIFGKNVLLRLATVRQDGDRCVFKALVLKKLDHGQNSCFVRLRALDKPAPSFYTVAAMQKIAASCIKHLVPATIKIGEATNDQARKFQFWVMELDKGIALDNIWEKMNHENRKSVVKNLVEVLFSLQSLKISDYKVQNTLQESLGEHRKEELTEAAKASFGGPLSGFLETEAFFMAFLLRVFGFDQPFKNIFVNRFNSMKPVSDPAGIVLEFAAKHVDSFRINDDDMRKFQEAVFCLNDIRPQNIMVLGVETDDGRVKYELTGLVERAWAGFFPPSFQLSLQDSLVGVTNRHLSFYLLLKQELTGFLPRTPPHMSLARAMFHLLEAQQVKKLAEADMEAQIRKRYMAVMRVSRDKDPYVGWKYDVEGPIPEVSAEAFDRMEIDAVNSMWD</sequence>
<keyword evidence="2" id="KW-1185">Reference proteome</keyword>
<dbReference type="GeneID" id="87904982"/>
<dbReference type="EMBL" id="JAFFHA010000001">
    <property type="protein sequence ID" value="KAK4659035.1"/>
    <property type="molecule type" value="Genomic_DNA"/>
</dbReference>
<name>A0ABR0GTG3_9PEZI</name>
<evidence type="ECO:0008006" key="3">
    <source>
        <dbReference type="Google" id="ProtNLM"/>
    </source>
</evidence>
<protein>
    <recommendedName>
        <fullName evidence="3">Aminoglycoside phosphotransferase domain-containing protein</fullName>
    </recommendedName>
</protein>
<evidence type="ECO:0000313" key="2">
    <source>
        <dbReference type="Proteomes" id="UP001323405"/>
    </source>
</evidence>
<dbReference type="InterPro" id="IPR051678">
    <property type="entry name" value="AGP_Transferase"/>
</dbReference>
<proteinExistence type="predicted"/>
<dbReference type="PANTHER" id="PTHR21310:SF15">
    <property type="entry name" value="AMINOGLYCOSIDE PHOSPHOTRANSFERASE DOMAIN-CONTAINING PROTEIN"/>
    <property type="match status" value="1"/>
</dbReference>
<dbReference type="RefSeq" id="XP_062748007.1">
    <property type="nucleotide sequence ID" value="XM_062885075.1"/>
</dbReference>
<accession>A0ABR0GTG3</accession>
<comment type="caution">
    <text evidence="1">The sequence shown here is derived from an EMBL/GenBank/DDBJ whole genome shotgun (WGS) entry which is preliminary data.</text>
</comment>
<evidence type="ECO:0000313" key="1">
    <source>
        <dbReference type="EMBL" id="KAK4659035.1"/>
    </source>
</evidence>
<dbReference type="PANTHER" id="PTHR21310">
    <property type="entry name" value="AMINOGLYCOSIDE PHOSPHOTRANSFERASE-RELATED-RELATED"/>
    <property type="match status" value="1"/>
</dbReference>
<gene>
    <name evidence="1" type="ORF">QC762_106755</name>
</gene>
<organism evidence="1 2">
    <name type="scientific">Podospora pseudocomata</name>
    <dbReference type="NCBI Taxonomy" id="2093779"/>
    <lineage>
        <taxon>Eukaryota</taxon>
        <taxon>Fungi</taxon>
        <taxon>Dikarya</taxon>
        <taxon>Ascomycota</taxon>
        <taxon>Pezizomycotina</taxon>
        <taxon>Sordariomycetes</taxon>
        <taxon>Sordariomycetidae</taxon>
        <taxon>Sordariales</taxon>
        <taxon>Podosporaceae</taxon>
        <taxon>Podospora</taxon>
    </lineage>
</organism>
<dbReference type="Proteomes" id="UP001323405">
    <property type="component" value="Unassembled WGS sequence"/>
</dbReference>